<dbReference type="EMBL" id="CAJNAS010000008">
    <property type="protein sequence ID" value="CAE6902029.1"/>
    <property type="molecule type" value="Genomic_DNA"/>
</dbReference>
<protein>
    <submittedName>
        <fullName evidence="1">Uncharacterized protein</fullName>
    </submittedName>
</protein>
<reference evidence="1" key="1">
    <citation type="submission" date="2021-02" db="EMBL/GenBank/DDBJ databases">
        <authorList>
            <person name="Vanwijnsberghe S."/>
        </authorList>
    </citation>
    <scope>NUCLEOTIDE SEQUENCE</scope>
    <source>
        <strain evidence="1">R-70211</strain>
    </source>
</reference>
<dbReference type="RefSeq" id="WP_201073074.1">
    <property type="nucleotide sequence ID" value="NZ_CAJNAS010000008.1"/>
</dbReference>
<accession>A0A9N8MTW2</accession>
<keyword evidence="2" id="KW-1185">Reference proteome</keyword>
<sequence length="152" mass="17223">MTSMPRWFSDLRWCDPPVPVTHFVANIVSRELIPLGAGIYVFSTDDQALTATNVLYVGKADGARQTLRLRLGVYFRRFARQTGKPSKHAGLECLCTTYQKTPNALFVRWAGCVVAREIEGELISIFNPACNAKDEHRYGYDEDELIPAEYLY</sequence>
<proteinExistence type="predicted"/>
<dbReference type="Proteomes" id="UP000675121">
    <property type="component" value="Unassembled WGS sequence"/>
</dbReference>
<name>A0A9N8MTW2_9BURK</name>
<evidence type="ECO:0000313" key="1">
    <source>
        <dbReference type="EMBL" id="CAE6902029.1"/>
    </source>
</evidence>
<evidence type="ECO:0000313" key="2">
    <source>
        <dbReference type="Proteomes" id="UP000675121"/>
    </source>
</evidence>
<gene>
    <name evidence="1" type="ORF">R70211_03358</name>
</gene>
<comment type="caution">
    <text evidence="1">The sequence shown here is derived from an EMBL/GenBank/DDBJ whole genome shotgun (WGS) entry which is preliminary data.</text>
</comment>
<organism evidence="1 2">
    <name type="scientific">Paraburkholderia domus</name>
    <dbReference type="NCBI Taxonomy" id="2793075"/>
    <lineage>
        <taxon>Bacteria</taxon>
        <taxon>Pseudomonadati</taxon>
        <taxon>Pseudomonadota</taxon>
        <taxon>Betaproteobacteria</taxon>
        <taxon>Burkholderiales</taxon>
        <taxon>Burkholderiaceae</taxon>
        <taxon>Paraburkholderia</taxon>
    </lineage>
</organism>
<dbReference type="AlphaFoldDB" id="A0A9N8MTW2"/>